<proteinExistence type="predicted"/>
<dbReference type="PROSITE" id="PS51186">
    <property type="entry name" value="GNAT"/>
    <property type="match status" value="1"/>
</dbReference>
<evidence type="ECO:0000256" key="2">
    <source>
        <dbReference type="ARBA" id="ARBA00023315"/>
    </source>
</evidence>
<sequence length="162" mass="18769">MITIRNARIEDLPALLSIYNRAVETTTATFDLERQTYEEREVWFHKYDEKYPLIVAEVDGQVAGYGSLSKFRDKQAYSKSVENSVYIDERFQRRGIGRALLEELVNRARHIGYHTIIAGITAGNEGSVKLHEAFGFELCGVFRQVGYKFDAWQDVEFYQLML</sequence>
<dbReference type="eggNOG" id="COG1247">
    <property type="taxonomic scope" value="Bacteria"/>
</dbReference>
<dbReference type="STRING" id="1157490.EL26_23865"/>
<dbReference type="AlphaFoldDB" id="A0A074LF62"/>
<evidence type="ECO:0000256" key="1">
    <source>
        <dbReference type="ARBA" id="ARBA00022679"/>
    </source>
</evidence>
<name>A0A074LF62_9BACL</name>
<evidence type="ECO:0000313" key="5">
    <source>
        <dbReference type="Proteomes" id="UP000027931"/>
    </source>
</evidence>
<protein>
    <submittedName>
        <fullName evidence="4">GNAT family acetyltransferase</fullName>
    </submittedName>
</protein>
<dbReference type="RefSeq" id="WP_038094650.1">
    <property type="nucleotide sequence ID" value="NZ_JMIR01000061.1"/>
</dbReference>
<keyword evidence="5" id="KW-1185">Reference proteome</keyword>
<comment type="caution">
    <text evidence="4">The sequence shown here is derived from an EMBL/GenBank/DDBJ whole genome shotgun (WGS) entry which is preliminary data.</text>
</comment>
<dbReference type="SUPFAM" id="SSF55729">
    <property type="entry name" value="Acyl-CoA N-acyltransferases (Nat)"/>
    <property type="match status" value="1"/>
</dbReference>
<dbReference type="CDD" id="cd04301">
    <property type="entry name" value="NAT_SF"/>
    <property type="match status" value="1"/>
</dbReference>
<evidence type="ECO:0000313" key="4">
    <source>
        <dbReference type="EMBL" id="KEO80886.1"/>
    </source>
</evidence>
<dbReference type="InterPro" id="IPR016181">
    <property type="entry name" value="Acyl_CoA_acyltransferase"/>
</dbReference>
<dbReference type="EMBL" id="JMIR01000061">
    <property type="protein sequence ID" value="KEO80886.1"/>
    <property type="molecule type" value="Genomic_DNA"/>
</dbReference>
<organism evidence="4 5">
    <name type="scientific">Tumebacillus flagellatus</name>
    <dbReference type="NCBI Taxonomy" id="1157490"/>
    <lineage>
        <taxon>Bacteria</taxon>
        <taxon>Bacillati</taxon>
        <taxon>Bacillota</taxon>
        <taxon>Bacilli</taxon>
        <taxon>Bacillales</taxon>
        <taxon>Alicyclobacillaceae</taxon>
        <taxon>Tumebacillus</taxon>
    </lineage>
</organism>
<dbReference type="InterPro" id="IPR000182">
    <property type="entry name" value="GNAT_dom"/>
</dbReference>
<keyword evidence="1 4" id="KW-0808">Transferase</keyword>
<reference evidence="4 5" key="1">
    <citation type="journal article" date="2013" name="Int. J. Syst. Evol. Microbiol.">
        <title>Tumebacillus flagellatus sp. nov., an alpha-amylase/pullulanase-producing bacterium isolated from cassava wastewater.</title>
        <authorList>
            <person name="Wang Q."/>
            <person name="Xie N."/>
            <person name="Qin Y."/>
            <person name="Shen N."/>
            <person name="Zhu J."/>
            <person name="Mi H."/>
            <person name="Huang R."/>
        </authorList>
    </citation>
    <scope>NUCLEOTIDE SEQUENCE [LARGE SCALE GENOMIC DNA]</scope>
    <source>
        <strain evidence="4 5">GST4</strain>
    </source>
</reference>
<dbReference type="PANTHER" id="PTHR43072">
    <property type="entry name" value="N-ACETYLTRANSFERASE"/>
    <property type="match status" value="1"/>
</dbReference>
<dbReference type="Gene3D" id="3.40.630.30">
    <property type="match status" value="1"/>
</dbReference>
<feature type="domain" description="N-acetyltransferase" evidence="3">
    <location>
        <begin position="2"/>
        <end position="156"/>
    </location>
</feature>
<gene>
    <name evidence="4" type="ORF">EL26_23865</name>
</gene>
<dbReference type="GO" id="GO:0016747">
    <property type="term" value="F:acyltransferase activity, transferring groups other than amino-acyl groups"/>
    <property type="evidence" value="ECO:0007669"/>
    <property type="project" value="InterPro"/>
</dbReference>
<dbReference type="OrthoDB" id="9798006at2"/>
<accession>A0A074LF62</accession>
<dbReference type="PANTHER" id="PTHR43072:SF23">
    <property type="entry name" value="UPF0039 PROTEIN C11D3.02C"/>
    <property type="match status" value="1"/>
</dbReference>
<dbReference type="Pfam" id="PF13420">
    <property type="entry name" value="Acetyltransf_4"/>
    <property type="match status" value="1"/>
</dbReference>
<dbReference type="Proteomes" id="UP000027931">
    <property type="component" value="Unassembled WGS sequence"/>
</dbReference>
<keyword evidence="2" id="KW-0012">Acyltransferase</keyword>
<evidence type="ECO:0000259" key="3">
    <source>
        <dbReference type="PROSITE" id="PS51186"/>
    </source>
</evidence>